<evidence type="ECO:0000313" key="2">
    <source>
        <dbReference type="Proteomes" id="UP000540519"/>
    </source>
</evidence>
<name>A0A7X2ZXB4_9FLAO</name>
<gene>
    <name evidence="1" type="ORF">D9O36_19920</name>
</gene>
<dbReference type="AlphaFoldDB" id="A0A7X2ZXB4"/>
<sequence>MIKEQCLGFHETPPLWTGEQFGIEQFVFPELNMKRFLPKPISKKLRLGHQMEHVFTQLLIRNSTYDLILHNQAVKEEKRTIGEIDFILKHRETEKLLHVELTYKFYIIDPSISEPIHRLIGPNRRDMFFTKMEKIRDKQFPLLHSENGIRTLSENHINHKEIVHQACYKAQLFMPYNDAHVDITPLNRDCIYGYWLKFEDFENGDFKKYKYYIPSKSEWVVNPHKNVRYSSHFETLMDVNLRTLNENAPMLWMKKSDTEFEKFFVVWW</sequence>
<evidence type="ECO:0000313" key="1">
    <source>
        <dbReference type="EMBL" id="MUH38125.1"/>
    </source>
</evidence>
<organism evidence="1 2">
    <name type="scientific">Zobellia amurskyensis</name>
    <dbReference type="NCBI Taxonomy" id="248905"/>
    <lineage>
        <taxon>Bacteria</taxon>
        <taxon>Pseudomonadati</taxon>
        <taxon>Bacteroidota</taxon>
        <taxon>Flavobacteriia</taxon>
        <taxon>Flavobacteriales</taxon>
        <taxon>Flavobacteriaceae</taxon>
        <taxon>Zobellia</taxon>
    </lineage>
</organism>
<dbReference type="RefSeq" id="WP_155601223.1">
    <property type="nucleotide sequence ID" value="NZ_RCNR01000068.1"/>
</dbReference>
<protein>
    <submittedName>
        <fullName evidence="1">DUF1853 family protein</fullName>
    </submittedName>
</protein>
<comment type="caution">
    <text evidence="1">The sequence shown here is derived from an EMBL/GenBank/DDBJ whole genome shotgun (WGS) entry which is preliminary data.</text>
</comment>
<dbReference type="InterPro" id="IPR015003">
    <property type="entry name" value="DUF1853"/>
</dbReference>
<accession>A0A7X2ZXB4</accession>
<dbReference type="Proteomes" id="UP000540519">
    <property type="component" value="Unassembled WGS sequence"/>
</dbReference>
<keyword evidence="2" id="KW-1185">Reference proteome</keyword>
<dbReference type="EMBL" id="RCNR01000068">
    <property type="protein sequence ID" value="MUH38125.1"/>
    <property type="molecule type" value="Genomic_DNA"/>
</dbReference>
<dbReference type="Pfam" id="PF08907">
    <property type="entry name" value="DUF1853"/>
    <property type="match status" value="1"/>
</dbReference>
<reference evidence="1 2" key="1">
    <citation type="journal article" date="2019" name="Mar. Drugs">
        <title>Comparative Genomics and CAZyme Genome Repertoires of Marine Zobellia amurskyensis KMM 3526(T) and Zobellia laminariae KMM 3676(T).</title>
        <authorList>
            <person name="Chernysheva N."/>
            <person name="Bystritskaya E."/>
            <person name="Stenkova A."/>
            <person name="Golovkin I."/>
            <person name="Nedashkovskaya O."/>
            <person name="Isaeva M."/>
        </authorList>
    </citation>
    <scope>NUCLEOTIDE SEQUENCE [LARGE SCALE GENOMIC DNA]</scope>
    <source>
        <strain evidence="1 2">KMM 3526</strain>
    </source>
</reference>
<dbReference type="OrthoDB" id="1466769at2"/>
<proteinExistence type="predicted"/>